<keyword evidence="2" id="KW-1185">Reference proteome</keyword>
<evidence type="ECO:0000313" key="1">
    <source>
        <dbReference type="EMBL" id="GIY75113.1"/>
    </source>
</evidence>
<evidence type="ECO:0000313" key="2">
    <source>
        <dbReference type="Proteomes" id="UP001054945"/>
    </source>
</evidence>
<gene>
    <name evidence="1" type="ORF">CEXT_12661</name>
</gene>
<protein>
    <submittedName>
        <fullName evidence="1">Uncharacterized protein</fullName>
    </submittedName>
</protein>
<dbReference type="AlphaFoldDB" id="A0AAV4VYB7"/>
<reference evidence="1 2" key="1">
    <citation type="submission" date="2021-06" db="EMBL/GenBank/DDBJ databases">
        <title>Caerostris extrusa draft genome.</title>
        <authorList>
            <person name="Kono N."/>
            <person name="Arakawa K."/>
        </authorList>
    </citation>
    <scope>NUCLEOTIDE SEQUENCE [LARGE SCALE GENOMIC DNA]</scope>
</reference>
<organism evidence="1 2">
    <name type="scientific">Caerostris extrusa</name>
    <name type="common">Bark spider</name>
    <name type="synonym">Caerostris bankana</name>
    <dbReference type="NCBI Taxonomy" id="172846"/>
    <lineage>
        <taxon>Eukaryota</taxon>
        <taxon>Metazoa</taxon>
        <taxon>Ecdysozoa</taxon>
        <taxon>Arthropoda</taxon>
        <taxon>Chelicerata</taxon>
        <taxon>Arachnida</taxon>
        <taxon>Araneae</taxon>
        <taxon>Araneomorphae</taxon>
        <taxon>Entelegynae</taxon>
        <taxon>Araneoidea</taxon>
        <taxon>Araneidae</taxon>
        <taxon>Caerostris</taxon>
    </lineage>
</organism>
<comment type="caution">
    <text evidence="1">The sequence shown here is derived from an EMBL/GenBank/DDBJ whole genome shotgun (WGS) entry which is preliminary data.</text>
</comment>
<name>A0AAV4VYB7_CAEEX</name>
<accession>A0AAV4VYB7</accession>
<dbReference type="Proteomes" id="UP001054945">
    <property type="component" value="Unassembled WGS sequence"/>
</dbReference>
<dbReference type="EMBL" id="BPLR01015300">
    <property type="protein sequence ID" value="GIY75113.1"/>
    <property type="molecule type" value="Genomic_DNA"/>
</dbReference>
<proteinExistence type="predicted"/>
<sequence length="120" mass="13510">MALGLARVKRGSEYIFQNRWQIFPSLGEDRIQIARIRQIFIYRTQHGAHVQAGNYLFGLGAGRPGIQIFCSSPEPRFDETATYYMSGHARHVVLGKVFHGNTRLAALMNAAFELRKSAGK</sequence>